<dbReference type="CDD" id="cd18095">
    <property type="entry name" value="SpoU-like_rRNA-MTase"/>
    <property type="match status" value="1"/>
</dbReference>
<dbReference type="InterPro" id="IPR029028">
    <property type="entry name" value="Alpha/beta_knot_MTases"/>
</dbReference>
<dbReference type="GO" id="GO:0003723">
    <property type="term" value="F:RNA binding"/>
    <property type="evidence" value="ECO:0007669"/>
    <property type="project" value="InterPro"/>
</dbReference>
<dbReference type="Pfam" id="PF22435">
    <property type="entry name" value="MRM3-like_sub_bind"/>
    <property type="match status" value="1"/>
</dbReference>
<dbReference type="InterPro" id="IPR029026">
    <property type="entry name" value="tRNA_m1G_MTases_N"/>
</dbReference>
<sequence length="248" mass="27359">MKEITSSQNNLVKQWRKLIDKKKEREQTGQFIVEGFHLVEEAMKEGLAIQVMMTEDVVTPFSLNDVETILITEEIAKLLAETETSQMIFAHCKKKQSSLDEVKGKRFLLIDAVQDPGNVGTMIRTADAAGVDGIILGKGSADAYNSKTLRAAQGSHFHVPIIQMDLQEAVEHLQARHIPVLATGWTEQAINYRDVETESFAIIVGNEGSGVATHLLEMSDEVIYIPMPGRAESLNVGIATGILLFHFA</sequence>
<dbReference type="GO" id="GO:0006396">
    <property type="term" value="P:RNA processing"/>
    <property type="evidence" value="ECO:0007669"/>
    <property type="project" value="InterPro"/>
</dbReference>
<dbReference type="InterPro" id="IPR029064">
    <property type="entry name" value="Ribosomal_eL30-like_sf"/>
</dbReference>
<accession>A0A8J7G5D8</accession>
<keyword evidence="3" id="KW-0808">Transferase</keyword>
<dbReference type="InterPro" id="IPR053888">
    <property type="entry name" value="MRM3-like_sub_bind"/>
</dbReference>
<keyword evidence="6" id="KW-1185">Reference proteome</keyword>
<gene>
    <name evidence="5" type="ORF">IRY55_09805</name>
</gene>
<dbReference type="InterPro" id="IPR013123">
    <property type="entry name" value="SpoU_subst-bd"/>
</dbReference>
<dbReference type="PANTHER" id="PTHR43191:SF2">
    <property type="entry name" value="RRNA METHYLTRANSFERASE 3, MITOCHONDRIAL"/>
    <property type="match status" value="1"/>
</dbReference>
<proteinExistence type="inferred from homology"/>
<protein>
    <submittedName>
        <fullName evidence="5">RNA methyltransferase</fullName>
    </submittedName>
</protein>
<comment type="similarity">
    <text evidence="1">Belongs to the class IV-like SAM-binding methyltransferase superfamily. RNA methyltransferase TrmH family.</text>
</comment>
<evidence type="ECO:0000313" key="5">
    <source>
        <dbReference type="EMBL" id="MBF4501657.1"/>
    </source>
</evidence>
<feature type="domain" description="RNA 2-O ribose methyltransferase substrate binding" evidence="4">
    <location>
        <begin position="32"/>
        <end position="98"/>
    </location>
</feature>
<evidence type="ECO:0000256" key="2">
    <source>
        <dbReference type="ARBA" id="ARBA00022603"/>
    </source>
</evidence>
<dbReference type="Proteomes" id="UP000622653">
    <property type="component" value="Unassembled WGS sequence"/>
</dbReference>
<name>A0A8J7G5D8_9BACL</name>
<comment type="caution">
    <text evidence="5">The sequence shown here is derived from an EMBL/GenBank/DDBJ whole genome shotgun (WGS) entry which is preliminary data.</text>
</comment>
<dbReference type="Pfam" id="PF00588">
    <property type="entry name" value="SpoU_methylase"/>
    <property type="match status" value="1"/>
</dbReference>
<dbReference type="InterPro" id="IPR051259">
    <property type="entry name" value="rRNA_Methyltransferase"/>
</dbReference>
<evidence type="ECO:0000256" key="1">
    <source>
        <dbReference type="ARBA" id="ARBA00007228"/>
    </source>
</evidence>
<dbReference type="GO" id="GO:0032259">
    <property type="term" value="P:methylation"/>
    <property type="evidence" value="ECO:0007669"/>
    <property type="project" value="UniProtKB-KW"/>
</dbReference>
<dbReference type="Gene3D" id="3.40.1280.10">
    <property type="match status" value="1"/>
</dbReference>
<dbReference type="GO" id="GO:0005737">
    <property type="term" value="C:cytoplasm"/>
    <property type="evidence" value="ECO:0007669"/>
    <property type="project" value="UniProtKB-ARBA"/>
</dbReference>
<dbReference type="InterPro" id="IPR001537">
    <property type="entry name" value="SpoU_MeTrfase"/>
</dbReference>
<evidence type="ECO:0000313" key="6">
    <source>
        <dbReference type="Proteomes" id="UP000622653"/>
    </source>
</evidence>
<dbReference type="SUPFAM" id="SSF55315">
    <property type="entry name" value="L30e-like"/>
    <property type="match status" value="1"/>
</dbReference>
<organism evidence="5 6">
    <name type="scientific">Savagea serpentis</name>
    <dbReference type="NCBI Taxonomy" id="2785297"/>
    <lineage>
        <taxon>Bacteria</taxon>
        <taxon>Bacillati</taxon>
        <taxon>Bacillota</taxon>
        <taxon>Bacilli</taxon>
        <taxon>Bacillales</taxon>
        <taxon>Caryophanaceae</taxon>
        <taxon>Savagea</taxon>
    </lineage>
</organism>
<dbReference type="SMART" id="SM00967">
    <property type="entry name" value="SpoU_sub_bind"/>
    <property type="match status" value="1"/>
</dbReference>
<dbReference type="SUPFAM" id="SSF75217">
    <property type="entry name" value="alpha/beta knot"/>
    <property type="match status" value="1"/>
</dbReference>
<evidence type="ECO:0000259" key="4">
    <source>
        <dbReference type="SMART" id="SM00967"/>
    </source>
</evidence>
<evidence type="ECO:0000256" key="3">
    <source>
        <dbReference type="ARBA" id="ARBA00022679"/>
    </source>
</evidence>
<dbReference type="EMBL" id="JADKPV010000005">
    <property type="protein sequence ID" value="MBF4501657.1"/>
    <property type="molecule type" value="Genomic_DNA"/>
</dbReference>
<dbReference type="AlphaFoldDB" id="A0A8J7G5D8"/>
<dbReference type="PANTHER" id="PTHR43191">
    <property type="entry name" value="RRNA METHYLTRANSFERASE 3"/>
    <property type="match status" value="1"/>
</dbReference>
<keyword evidence="2 5" id="KW-0489">Methyltransferase</keyword>
<dbReference type="GO" id="GO:0008173">
    <property type="term" value="F:RNA methyltransferase activity"/>
    <property type="evidence" value="ECO:0007669"/>
    <property type="project" value="InterPro"/>
</dbReference>
<reference evidence="5" key="1">
    <citation type="submission" date="2020-11" db="EMBL/GenBank/DDBJ databases">
        <title>Multidrug resistant novel bacterium Savagea serpentis sp. nov., isolated from the scats of a vine snake (Ahaetulla nasuta).</title>
        <authorList>
            <person name="Venkata Ramana V."/>
            <person name="Vikas Patil S."/>
            <person name="Yogita Lugani V."/>
        </authorList>
    </citation>
    <scope>NUCLEOTIDE SEQUENCE</scope>
    <source>
        <strain evidence="5">SN6</strain>
    </source>
</reference>
<dbReference type="RefSeq" id="WP_194563144.1">
    <property type="nucleotide sequence ID" value="NZ_JADKPV010000005.1"/>
</dbReference>
<dbReference type="Gene3D" id="3.30.1330.30">
    <property type="match status" value="1"/>
</dbReference>